<proteinExistence type="inferred from homology"/>
<comment type="caution">
    <text evidence="3">The sequence shown here is derived from an EMBL/GenBank/DDBJ whole genome shotgun (WGS) entry which is preliminary data.</text>
</comment>
<dbReference type="PANTHER" id="PTHR31374:SF364">
    <property type="entry name" value="AUXIN-RESPONSIVE PROTEIN"/>
    <property type="match status" value="1"/>
</dbReference>
<evidence type="ECO:0000256" key="1">
    <source>
        <dbReference type="ARBA" id="ARBA00006974"/>
    </source>
</evidence>
<sequence length="111" mass="12884">MKVKKGWMVVQVGLEEEGQSGGQRFEIPINFIYHPLFISLLDRAREVYGYHADGPLKLPCSVDDFLDFRRRVERENSSSSSRNHRLHSQNNCRHSHDHNNFGSHALSFRSC</sequence>
<evidence type="ECO:0000313" key="3">
    <source>
        <dbReference type="EMBL" id="KAK9735565.1"/>
    </source>
</evidence>
<dbReference type="Pfam" id="PF02519">
    <property type="entry name" value="Auxin_inducible"/>
    <property type="match status" value="1"/>
</dbReference>
<evidence type="ECO:0000313" key="4">
    <source>
        <dbReference type="Proteomes" id="UP001443914"/>
    </source>
</evidence>
<dbReference type="InterPro" id="IPR003676">
    <property type="entry name" value="SAUR_fam"/>
</dbReference>
<comment type="similarity">
    <text evidence="1">Belongs to the ARG7 family.</text>
</comment>
<reference evidence="3" key="1">
    <citation type="submission" date="2024-03" db="EMBL/GenBank/DDBJ databases">
        <title>WGS assembly of Saponaria officinalis var. Norfolk2.</title>
        <authorList>
            <person name="Jenkins J."/>
            <person name="Shu S."/>
            <person name="Grimwood J."/>
            <person name="Barry K."/>
            <person name="Goodstein D."/>
            <person name="Schmutz J."/>
            <person name="Leebens-Mack J."/>
            <person name="Osbourn A."/>
        </authorList>
    </citation>
    <scope>NUCLEOTIDE SEQUENCE [LARGE SCALE GENOMIC DNA]</scope>
    <source>
        <strain evidence="3">JIC</strain>
    </source>
</reference>
<evidence type="ECO:0000256" key="2">
    <source>
        <dbReference type="SAM" id="MobiDB-lite"/>
    </source>
</evidence>
<name>A0AAW1LN80_SAPOF</name>
<accession>A0AAW1LN80</accession>
<gene>
    <name evidence="3" type="ORF">RND81_04G213300</name>
</gene>
<dbReference type="PANTHER" id="PTHR31374">
    <property type="entry name" value="AUXIN-INDUCED PROTEIN-LIKE-RELATED"/>
    <property type="match status" value="1"/>
</dbReference>
<dbReference type="EMBL" id="JBDFQZ010000004">
    <property type="protein sequence ID" value="KAK9735565.1"/>
    <property type="molecule type" value="Genomic_DNA"/>
</dbReference>
<keyword evidence="4" id="KW-1185">Reference proteome</keyword>
<organism evidence="3 4">
    <name type="scientific">Saponaria officinalis</name>
    <name type="common">Common soapwort</name>
    <name type="synonym">Lychnis saponaria</name>
    <dbReference type="NCBI Taxonomy" id="3572"/>
    <lineage>
        <taxon>Eukaryota</taxon>
        <taxon>Viridiplantae</taxon>
        <taxon>Streptophyta</taxon>
        <taxon>Embryophyta</taxon>
        <taxon>Tracheophyta</taxon>
        <taxon>Spermatophyta</taxon>
        <taxon>Magnoliopsida</taxon>
        <taxon>eudicotyledons</taxon>
        <taxon>Gunneridae</taxon>
        <taxon>Pentapetalae</taxon>
        <taxon>Caryophyllales</taxon>
        <taxon>Caryophyllaceae</taxon>
        <taxon>Caryophylleae</taxon>
        <taxon>Saponaria</taxon>
    </lineage>
</organism>
<dbReference type="GO" id="GO:0009733">
    <property type="term" value="P:response to auxin"/>
    <property type="evidence" value="ECO:0007669"/>
    <property type="project" value="InterPro"/>
</dbReference>
<protein>
    <submittedName>
        <fullName evidence="3">Uncharacterized protein</fullName>
    </submittedName>
</protein>
<feature type="region of interest" description="Disordered" evidence="2">
    <location>
        <begin position="74"/>
        <end position="98"/>
    </location>
</feature>
<dbReference type="AlphaFoldDB" id="A0AAW1LN80"/>
<dbReference type="Proteomes" id="UP001443914">
    <property type="component" value="Unassembled WGS sequence"/>
</dbReference>